<reference evidence="3 4" key="1">
    <citation type="submission" date="2007-05" db="EMBL/GenBank/DDBJ databases">
        <title>Complete sequence of Geobacter uraniireducens Rf4.</title>
        <authorList>
            <consortium name="US DOE Joint Genome Institute"/>
            <person name="Copeland A."/>
            <person name="Lucas S."/>
            <person name="Lapidus A."/>
            <person name="Barry K."/>
            <person name="Detter J.C."/>
            <person name="Glavina del Rio T."/>
            <person name="Hammon N."/>
            <person name="Israni S."/>
            <person name="Dalin E."/>
            <person name="Tice H."/>
            <person name="Pitluck S."/>
            <person name="Chertkov O."/>
            <person name="Brettin T."/>
            <person name="Bruce D."/>
            <person name="Han C."/>
            <person name="Schmutz J."/>
            <person name="Larimer F."/>
            <person name="Land M."/>
            <person name="Hauser L."/>
            <person name="Kyrpides N."/>
            <person name="Mikhailova N."/>
            <person name="Shelobolina E."/>
            <person name="Aklujkar M."/>
            <person name="Lovley D."/>
            <person name="Richardson P."/>
        </authorList>
    </citation>
    <scope>NUCLEOTIDE SEQUENCE [LARGE SCALE GENOMIC DNA]</scope>
    <source>
        <strain evidence="3 4">Rf4</strain>
    </source>
</reference>
<evidence type="ECO:0000313" key="3">
    <source>
        <dbReference type="EMBL" id="ABQ25578.1"/>
    </source>
</evidence>
<organism evidence="3 4">
    <name type="scientific">Geotalea uraniireducens (strain Rf4)</name>
    <name type="common">Geobacter uraniireducens</name>
    <dbReference type="NCBI Taxonomy" id="351605"/>
    <lineage>
        <taxon>Bacteria</taxon>
        <taxon>Pseudomonadati</taxon>
        <taxon>Thermodesulfobacteriota</taxon>
        <taxon>Desulfuromonadia</taxon>
        <taxon>Geobacterales</taxon>
        <taxon>Geobacteraceae</taxon>
        <taxon>Geotalea</taxon>
    </lineage>
</organism>
<dbReference type="HOGENOM" id="CLU_159099_2_2_7"/>
<keyword evidence="4" id="KW-1185">Reference proteome</keyword>
<accession>A5GA27</accession>
<dbReference type="InterPro" id="IPR018649">
    <property type="entry name" value="SHOCT"/>
</dbReference>
<keyword evidence="1" id="KW-1133">Transmembrane helix</keyword>
<sequence length="90" mass="10247">MKLMFGCEHGCAGFWWIGPIFLLLLIIGCIFIMRGCSCMPGRHSPDGKTHRFSDNSAMEILDKRYALGEIDRKEYEEMKNKVTEDGKKGS</sequence>
<feature type="transmembrane region" description="Helical" evidence="1">
    <location>
        <begin position="12"/>
        <end position="33"/>
    </location>
</feature>
<dbReference type="KEGG" id="gur:Gura_1377"/>
<name>A5GA27_GEOUR</name>
<gene>
    <name evidence="3" type="ordered locus">Gura_1377</name>
</gene>
<dbReference type="EMBL" id="CP000698">
    <property type="protein sequence ID" value="ABQ25578.1"/>
    <property type="molecule type" value="Genomic_DNA"/>
</dbReference>
<proteinExistence type="predicted"/>
<evidence type="ECO:0000313" key="4">
    <source>
        <dbReference type="Proteomes" id="UP000006695"/>
    </source>
</evidence>
<dbReference type="Proteomes" id="UP000006695">
    <property type="component" value="Chromosome"/>
</dbReference>
<evidence type="ECO:0000259" key="2">
    <source>
        <dbReference type="Pfam" id="PF09851"/>
    </source>
</evidence>
<feature type="domain" description="SHOCT" evidence="2">
    <location>
        <begin position="57"/>
        <end position="81"/>
    </location>
</feature>
<dbReference type="AlphaFoldDB" id="A5GA27"/>
<dbReference type="Pfam" id="PF09851">
    <property type="entry name" value="SHOCT"/>
    <property type="match status" value="1"/>
</dbReference>
<evidence type="ECO:0000256" key="1">
    <source>
        <dbReference type="SAM" id="Phobius"/>
    </source>
</evidence>
<dbReference type="PROSITE" id="PS51257">
    <property type="entry name" value="PROKAR_LIPOPROTEIN"/>
    <property type="match status" value="1"/>
</dbReference>
<keyword evidence="1" id="KW-0472">Membrane</keyword>
<protein>
    <recommendedName>
        <fullName evidence="2">SHOCT domain-containing protein</fullName>
    </recommendedName>
</protein>
<keyword evidence="1" id="KW-0812">Transmembrane</keyword>